<reference evidence="2" key="1">
    <citation type="submission" date="2021-04" db="EMBL/GenBank/DDBJ databases">
        <authorList>
            <person name="Chebbi M.A.C M."/>
        </authorList>
    </citation>
    <scope>NUCLEOTIDE SEQUENCE</scope>
</reference>
<feature type="coiled-coil region" evidence="1">
    <location>
        <begin position="73"/>
        <end position="100"/>
    </location>
</feature>
<gene>
    <name evidence="2" type="ORF">HICCMSTLAB_LOCUS8951</name>
</gene>
<evidence type="ECO:0000256" key="1">
    <source>
        <dbReference type="SAM" id="Coils"/>
    </source>
</evidence>
<protein>
    <submittedName>
        <fullName evidence="2">Uncharacterized protein</fullName>
    </submittedName>
</protein>
<sequence>MATEYCKKISAFPHKYEGAGIGSKCPSQILYARNCWSEKIEPKKDQRVSEESSSSNKILSKEDPLIVELAKCLKGIKSIINRQNQRKKDYREQEKKYLENFKSLDKDGKKKELKKYLDKLKLKKNLKLDEIISIKSVLVQTIKEDDKENVNDYLSELISNDYSKTVKSQQNSDRRKAENVINLICQIGFKKVNFSTEEGKRIIGNLLADTLDYLLIDIRSTYIIFRTRMNSESVFQKRSALQFLIDNYSKFPAGNSTLEDKFQKVNFKKSVGTLDNIINDWNNVTDSDEDSLDGESFVDKLVPKSHNWWWK</sequence>
<dbReference type="EMBL" id="CAJNRD030001121">
    <property type="protein sequence ID" value="CAG5097935.1"/>
    <property type="molecule type" value="Genomic_DNA"/>
</dbReference>
<keyword evidence="3" id="KW-1185">Reference proteome</keyword>
<dbReference type="Proteomes" id="UP000786811">
    <property type="component" value="Unassembled WGS sequence"/>
</dbReference>
<accession>A0A8J2MS70</accession>
<name>A0A8J2MS70_COTCN</name>
<dbReference type="OrthoDB" id="7408822at2759"/>
<evidence type="ECO:0000313" key="2">
    <source>
        <dbReference type="EMBL" id="CAG5097935.1"/>
    </source>
</evidence>
<comment type="caution">
    <text evidence="2">The sequence shown here is derived from an EMBL/GenBank/DDBJ whole genome shotgun (WGS) entry which is preliminary data.</text>
</comment>
<evidence type="ECO:0000313" key="3">
    <source>
        <dbReference type="Proteomes" id="UP000786811"/>
    </source>
</evidence>
<proteinExistence type="predicted"/>
<organism evidence="2 3">
    <name type="scientific">Cotesia congregata</name>
    <name type="common">Parasitoid wasp</name>
    <name type="synonym">Apanteles congregatus</name>
    <dbReference type="NCBI Taxonomy" id="51543"/>
    <lineage>
        <taxon>Eukaryota</taxon>
        <taxon>Metazoa</taxon>
        <taxon>Ecdysozoa</taxon>
        <taxon>Arthropoda</taxon>
        <taxon>Hexapoda</taxon>
        <taxon>Insecta</taxon>
        <taxon>Pterygota</taxon>
        <taxon>Neoptera</taxon>
        <taxon>Endopterygota</taxon>
        <taxon>Hymenoptera</taxon>
        <taxon>Apocrita</taxon>
        <taxon>Ichneumonoidea</taxon>
        <taxon>Braconidae</taxon>
        <taxon>Microgastrinae</taxon>
        <taxon>Cotesia</taxon>
    </lineage>
</organism>
<dbReference type="AlphaFoldDB" id="A0A8J2MS70"/>
<keyword evidence="1" id="KW-0175">Coiled coil</keyword>